<comment type="caution">
    <text evidence="1">The sequence shown here is derived from an EMBL/GenBank/DDBJ whole genome shotgun (WGS) entry which is preliminary data.</text>
</comment>
<gene>
    <name evidence="1" type="ORF">LITE_LOCUS42327</name>
</gene>
<protein>
    <submittedName>
        <fullName evidence="1">Uncharacterized protein</fullName>
    </submittedName>
</protein>
<organism evidence="1 2">
    <name type="scientific">Linum tenue</name>
    <dbReference type="NCBI Taxonomy" id="586396"/>
    <lineage>
        <taxon>Eukaryota</taxon>
        <taxon>Viridiplantae</taxon>
        <taxon>Streptophyta</taxon>
        <taxon>Embryophyta</taxon>
        <taxon>Tracheophyta</taxon>
        <taxon>Spermatophyta</taxon>
        <taxon>Magnoliopsida</taxon>
        <taxon>eudicotyledons</taxon>
        <taxon>Gunneridae</taxon>
        <taxon>Pentapetalae</taxon>
        <taxon>rosids</taxon>
        <taxon>fabids</taxon>
        <taxon>Malpighiales</taxon>
        <taxon>Linaceae</taxon>
        <taxon>Linum</taxon>
    </lineage>
</organism>
<dbReference type="AlphaFoldDB" id="A0AAV0QAX4"/>
<name>A0AAV0QAX4_9ROSI</name>
<dbReference type="EMBL" id="CAMGYJ010000009">
    <property type="protein sequence ID" value="CAI0542016.1"/>
    <property type="molecule type" value="Genomic_DNA"/>
</dbReference>
<proteinExistence type="predicted"/>
<keyword evidence="2" id="KW-1185">Reference proteome</keyword>
<evidence type="ECO:0000313" key="1">
    <source>
        <dbReference type="EMBL" id="CAI0542016.1"/>
    </source>
</evidence>
<accession>A0AAV0QAX4</accession>
<dbReference type="Proteomes" id="UP001154282">
    <property type="component" value="Unassembled WGS sequence"/>
</dbReference>
<evidence type="ECO:0000313" key="2">
    <source>
        <dbReference type="Proteomes" id="UP001154282"/>
    </source>
</evidence>
<reference evidence="1" key="1">
    <citation type="submission" date="2022-08" db="EMBL/GenBank/DDBJ databases">
        <authorList>
            <person name="Gutierrez-Valencia J."/>
        </authorList>
    </citation>
    <scope>NUCLEOTIDE SEQUENCE</scope>
</reference>
<sequence>MRRKMKCNLCSRHWECSDTIIMFLVVYAHQRKSFRIMYIILSKDFHGFHK</sequence>